<dbReference type="Gene3D" id="3.40.640.10">
    <property type="entry name" value="Type I PLP-dependent aspartate aminotransferase-like (Major domain)"/>
    <property type="match status" value="1"/>
</dbReference>
<feature type="transmembrane region" description="Helical" evidence="5">
    <location>
        <begin position="284"/>
        <end position="305"/>
    </location>
</feature>
<dbReference type="SUPFAM" id="SSF53383">
    <property type="entry name" value="PLP-dependent transferases"/>
    <property type="match status" value="1"/>
</dbReference>
<dbReference type="Pfam" id="PF00155">
    <property type="entry name" value="Aminotran_1_2"/>
    <property type="match status" value="1"/>
</dbReference>
<comment type="caution">
    <text evidence="7">The sequence shown here is derived from an EMBL/GenBank/DDBJ whole genome shotgun (WGS) entry which is preliminary data.</text>
</comment>
<protein>
    <recommendedName>
        <fullName evidence="2">8-amino-7-oxononanoate synthase</fullName>
        <ecNumber evidence="2">2.3.1.47</ecNumber>
    </recommendedName>
</protein>
<keyword evidence="3" id="KW-0808">Transferase</keyword>
<accession>A0ABU2L391</accession>
<keyword evidence="8" id="KW-1185">Reference proteome</keyword>
<keyword evidence="7" id="KW-0032">Aminotransferase</keyword>
<evidence type="ECO:0000256" key="3">
    <source>
        <dbReference type="ARBA" id="ARBA00022679"/>
    </source>
</evidence>
<dbReference type="InterPro" id="IPR050087">
    <property type="entry name" value="AON_synthase_class-II"/>
</dbReference>
<dbReference type="PANTHER" id="PTHR13693:SF3">
    <property type="entry name" value="LD36009P"/>
    <property type="match status" value="1"/>
</dbReference>
<evidence type="ECO:0000313" key="8">
    <source>
        <dbReference type="Proteomes" id="UP001183388"/>
    </source>
</evidence>
<keyword evidence="5" id="KW-1133">Transmembrane helix</keyword>
<feature type="domain" description="Aminotransferase class I/classII large" evidence="6">
    <location>
        <begin position="52"/>
        <end position="399"/>
    </location>
</feature>
<dbReference type="EMBL" id="JAVREN010000004">
    <property type="protein sequence ID" value="MDT0306029.1"/>
    <property type="molecule type" value="Genomic_DNA"/>
</dbReference>
<comment type="cofactor">
    <cofactor evidence="1">
        <name>pyridoxal 5'-phosphate</name>
        <dbReference type="ChEBI" id="CHEBI:597326"/>
    </cofactor>
</comment>
<dbReference type="EC" id="2.3.1.47" evidence="2"/>
<dbReference type="Proteomes" id="UP001183388">
    <property type="component" value="Unassembled WGS sequence"/>
</dbReference>
<comment type="catalytic activity">
    <reaction evidence="4">
        <text>6-carboxyhexanoyl-[ACP] + L-alanine + H(+) = (8S)-8-amino-7-oxononanoate + holo-[ACP] + CO2</text>
        <dbReference type="Rhea" id="RHEA:42288"/>
        <dbReference type="Rhea" id="RHEA-COMP:9685"/>
        <dbReference type="Rhea" id="RHEA-COMP:9955"/>
        <dbReference type="ChEBI" id="CHEBI:15378"/>
        <dbReference type="ChEBI" id="CHEBI:16526"/>
        <dbReference type="ChEBI" id="CHEBI:57972"/>
        <dbReference type="ChEBI" id="CHEBI:64479"/>
        <dbReference type="ChEBI" id="CHEBI:78846"/>
        <dbReference type="ChEBI" id="CHEBI:149468"/>
        <dbReference type="EC" id="2.3.1.47"/>
    </reaction>
</comment>
<evidence type="ECO:0000256" key="5">
    <source>
        <dbReference type="SAM" id="Phobius"/>
    </source>
</evidence>
<dbReference type="InterPro" id="IPR015422">
    <property type="entry name" value="PyrdxlP-dep_Trfase_small"/>
</dbReference>
<dbReference type="GO" id="GO:0008483">
    <property type="term" value="F:transaminase activity"/>
    <property type="evidence" value="ECO:0007669"/>
    <property type="project" value="UniProtKB-KW"/>
</dbReference>
<dbReference type="Gene3D" id="3.90.1150.10">
    <property type="entry name" value="Aspartate Aminotransferase, domain 1"/>
    <property type="match status" value="1"/>
</dbReference>
<reference evidence="8" key="1">
    <citation type="submission" date="2023-07" db="EMBL/GenBank/DDBJ databases">
        <title>30 novel species of actinomycetes from the DSMZ collection.</title>
        <authorList>
            <person name="Nouioui I."/>
        </authorList>
    </citation>
    <scope>NUCLEOTIDE SEQUENCE [LARGE SCALE GENOMIC DNA]</scope>
    <source>
        <strain evidence="8">DSM 44917</strain>
    </source>
</reference>
<evidence type="ECO:0000259" key="6">
    <source>
        <dbReference type="Pfam" id="PF00155"/>
    </source>
</evidence>
<organism evidence="7 8">
    <name type="scientific">Streptomyces boetiae</name>
    <dbReference type="NCBI Taxonomy" id="3075541"/>
    <lineage>
        <taxon>Bacteria</taxon>
        <taxon>Bacillati</taxon>
        <taxon>Actinomycetota</taxon>
        <taxon>Actinomycetes</taxon>
        <taxon>Kitasatosporales</taxon>
        <taxon>Streptomycetaceae</taxon>
        <taxon>Streptomyces</taxon>
    </lineage>
</organism>
<proteinExistence type="predicted"/>
<gene>
    <name evidence="7" type="ORF">RM780_03500</name>
</gene>
<keyword evidence="5" id="KW-0812">Transmembrane</keyword>
<dbReference type="PANTHER" id="PTHR13693">
    <property type="entry name" value="CLASS II AMINOTRANSFERASE/8-AMINO-7-OXONONANOATE SYNTHASE"/>
    <property type="match status" value="1"/>
</dbReference>
<evidence type="ECO:0000256" key="1">
    <source>
        <dbReference type="ARBA" id="ARBA00001933"/>
    </source>
</evidence>
<evidence type="ECO:0000256" key="2">
    <source>
        <dbReference type="ARBA" id="ARBA00013187"/>
    </source>
</evidence>
<evidence type="ECO:0000256" key="4">
    <source>
        <dbReference type="ARBA" id="ARBA00047715"/>
    </source>
</evidence>
<evidence type="ECO:0000313" key="7">
    <source>
        <dbReference type="EMBL" id="MDT0306029.1"/>
    </source>
</evidence>
<dbReference type="RefSeq" id="WP_311628953.1">
    <property type="nucleotide sequence ID" value="NZ_JAVREN010000004.1"/>
</dbReference>
<name>A0ABU2L391_9ACTN</name>
<dbReference type="InterPro" id="IPR004839">
    <property type="entry name" value="Aminotransferase_I/II_large"/>
</dbReference>
<sequence>MADSADIFAKCRDWTAAREARAARTYPYYRPLTESGGGAEGVVDGRRVVIAASNDYLALASDPRVVEAGGAALRRFGTSCSGSRLLNGTLALHERLEGELAAFLRQPAALVTTTGFQANLALACLLGRGDLLLLDQHSHASLLDAARLGQARHLRFRHNDRADLARLLGASGTGTGSAAGTGAWVRGGRMAVTEGLFSMGGDLADLPGLAATLAEAAPARLVVDGAHDIGLLGEHGRGAAELLGAEGSVDLITGTFSKCFGSVGGFLAGPEEVIDYLRHRGRSVLFSAAAPPAAVGAALAALGIVRAEPERRRRVLALSACLHRLLRELGWDTGSSLMPVVPVHVGDDAACLRLWQGLFDAGVFANAILPPAVPPGRAMIRLSVTAAHTERHLAVIADAFATQARTAVPRARASLPALPR</sequence>
<keyword evidence="5" id="KW-0472">Membrane</keyword>
<dbReference type="InterPro" id="IPR015421">
    <property type="entry name" value="PyrdxlP-dep_Trfase_major"/>
</dbReference>
<dbReference type="InterPro" id="IPR015424">
    <property type="entry name" value="PyrdxlP-dep_Trfase"/>
</dbReference>